<dbReference type="STRING" id="126156.SAMN05421670_1466"/>
<reference evidence="4" key="1">
    <citation type="submission" date="2016-10" db="EMBL/GenBank/DDBJ databases">
        <authorList>
            <person name="Varghese N."/>
            <person name="Submissions S."/>
        </authorList>
    </citation>
    <scope>NUCLEOTIDE SEQUENCE [LARGE SCALE GENOMIC DNA]</scope>
    <source>
        <strain evidence="4">DSM 11706</strain>
    </source>
</reference>
<dbReference type="EMBL" id="FOXU01000001">
    <property type="protein sequence ID" value="SFQ23708.1"/>
    <property type="molecule type" value="Genomic_DNA"/>
</dbReference>
<dbReference type="PIRSF" id="PIRSF007487">
    <property type="entry name" value="Competence-induced_CoiA_bac"/>
    <property type="match status" value="1"/>
</dbReference>
<name>A0A1I5WVQ2_9BACI</name>
<accession>A0A1I5WVQ2</accession>
<feature type="domain" description="Competence protein CoiA-like N-terminal" evidence="2">
    <location>
        <begin position="19"/>
        <end position="64"/>
    </location>
</feature>
<dbReference type="InterPro" id="IPR021176">
    <property type="entry name" value="Competence-induced_CoiA"/>
</dbReference>
<sequence length="383" mass="44878">MIPILSAVTRDGEIIIPAQHPRTFLDVLKTSNTFSCAQCSEQVILKNGPIKIPHFAHTRNISCNQAFSEGESEDHLNGKLDLYEFLQKHSSSVELEAYLPFLHQRPDLYVQSNVSKFAIEFQCSQIPVTAIQDRTKGYITKQIIPLWILRTPRSSDLPIHEIGTMKLSSFRQQFFYTTPNGKVILTYCPRTKYFHYIANPMHVKANNYIVKVKKLSLEEQSWPFAILKKNSWEEFQKYLCLYKHQRSKHLDNLYFFNRKGVQSLFLQICYRWRMHPKKVPFFIGIPTKLAVVFPTHAIEWQIQFIDYLHQLGLSIPQADYQNCETFLLDRKISSQPSSEHIKAVENYLNTLQRCLISTEDAIYNSKMNYYLMKRLLYSEFLAN</sequence>
<dbReference type="InterPro" id="IPR057253">
    <property type="entry name" value="CoiA-like_N"/>
</dbReference>
<dbReference type="InterPro" id="IPR010330">
    <property type="entry name" value="CoiA_nuc"/>
</dbReference>
<keyword evidence="4" id="KW-1185">Reference proteome</keyword>
<organism evidence="3 4">
    <name type="scientific">Psychrobacillus psychrotolerans</name>
    <dbReference type="NCBI Taxonomy" id="126156"/>
    <lineage>
        <taxon>Bacteria</taxon>
        <taxon>Bacillati</taxon>
        <taxon>Bacillota</taxon>
        <taxon>Bacilli</taxon>
        <taxon>Bacillales</taxon>
        <taxon>Bacillaceae</taxon>
        <taxon>Psychrobacillus</taxon>
    </lineage>
</organism>
<gene>
    <name evidence="3" type="ORF">SAMN05421670_1466</name>
</gene>
<dbReference type="Pfam" id="PF25164">
    <property type="entry name" value="CoiA_N"/>
    <property type="match status" value="1"/>
</dbReference>
<evidence type="ECO:0000313" key="4">
    <source>
        <dbReference type="Proteomes" id="UP000198734"/>
    </source>
</evidence>
<protein>
    <submittedName>
        <fullName evidence="3">Competence protein CoiA</fullName>
    </submittedName>
</protein>
<dbReference type="RefSeq" id="WP_245762640.1">
    <property type="nucleotide sequence ID" value="NZ_FOXU01000001.1"/>
</dbReference>
<evidence type="ECO:0000259" key="2">
    <source>
        <dbReference type="Pfam" id="PF25164"/>
    </source>
</evidence>
<feature type="domain" description="Competence protein CoiA nuclease-like" evidence="1">
    <location>
        <begin position="71"/>
        <end position="223"/>
    </location>
</feature>
<dbReference type="AlphaFoldDB" id="A0A1I5WVQ2"/>
<dbReference type="Pfam" id="PF06054">
    <property type="entry name" value="CoiA_nuc"/>
    <property type="match status" value="1"/>
</dbReference>
<evidence type="ECO:0000259" key="1">
    <source>
        <dbReference type="Pfam" id="PF06054"/>
    </source>
</evidence>
<evidence type="ECO:0000313" key="3">
    <source>
        <dbReference type="EMBL" id="SFQ23708.1"/>
    </source>
</evidence>
<dbReference type="Proteomes" id="UP000198734">
    <property type="component" value="Unassembled WGS sequence"/>
</dbReference>
<proteinExistence type="predicted"/>